<evidence type="ECO:0000256" key="2">
    <source>
        <dbReference type="ARBA" id="ARBA00023015"/>
    </source>
</evidence>
<evidence type="ECO:0000256" key="1">
    <source>
        <dbReference type="ARBA" id="ARBA00022553"/>
    </source>
</evidence>
<dbReference type="PANTHER" id="PTHR48111:SF4">
    <property type="entry name" value="DNA-BINDING DUAL TRANSCRIPTIONAL REGULATOR OMPR"/>
    <property type="match status" value="1"/>
</dbReference>
<dbReference type="SMART" id="SM00862">
    <property type="entry name" value="Trans_reg_C"/>
    <property type="match status" value="1"/>
</dbReference>
<feature type="DNA-binding region" description="OmpR/PhoB-type" evidence="6">
    <location>
        <begin position="134"/>
        <end position="233"/>
    </location>
</feature>
<keyword evidence="2" id="KW-0805">Transcription regulation</keyword>
<feature type="domain" description="Response regulatory" evidence="7">
    <location>
        <begin position="6"/>
        <end position="119"/>
    </location>
</feature>
<evidence type="ECO:0000259" key="7">
    <source>
        <dbReference type="PROSITE" id="PS50110"/>
    </source>
</evidence>
<dbReference type="InterPro" id="IPR001789">
    <property type="entry name" value="Sig_transdc_resp-reg_receiver"/>
</dbReference>
<feature type="domain" description="OmpR/PhoB-type" evidence="8">
    <location>
        <begin position="134"/>
        <end position="233"/>
    </location>
</feature>
<keyword evidence="1 5" id="KW-0597">Phosphoprotein</keyword>
<evidence type="ECO:0000256" key="6">
    <source>
        <dbReference type="PROSITE-ProRule" id="PRU01091"/>
    </source>
</evidence>
<gene>
    <name evidence="9" type="ORF">ACIBP5_00170</name>
</gene>
<evidence type="ECO:0000256" key="4">
    <source>
        <dbReference type="ARBA" id="ARBA00023163"/>
    </source>
</evidence>
<protein>
    <submittedName>
        <fullName evidence="9">Response regulator transcription factor</fullName>
    </submittedName>
</protein>
<evidence type="ECO:0000256" key="3">
    <source>
        <dbReference type="ARBA" id="ARBA00023125"/>
    </source>
</evidence>
<evidence type="ECO:0000259" key="8">
    <source>
        <dbReference type="PROSITE" id="PS51755"/>
    </source>
</evidence>
<feature type="modified residue" description="4-aspartylphosphate" evidence="5">
    <location>
        <position position="55"/>
    </location>
</feature>
<organism evidence="9 10">
    <name type="scientific">Nonomuraea indica</name>
    <dbReference type="NCBI Taxonomy" id="1581193"/>
    <lineage>
        <taxon>Bacteria</taxon>
        <taxon>Bacillati</taxon>
        <taxon>Actinomycetota</taxon>
        <taxon>Actinomycetes</taxon>
        <taxon>Streptosporangiales</taxon>
        <taxon>Streptosporangiaceae</taxon>
        <taxon>Nonomuraea</taxon>
    </lineage>
</organism>
<dbReference type="CDD" id="cd00383">
    <property type="entry name" value="trans_reg_C"/>
    <property type="match status" value="1"/>
</dbReference>
<dbReference type="InterPro" id="IPR001867">
    <property type="entry name" value="OmpR/PhoB-type_DNA-bd"/>
</dbReference>
<accession>A0ABW7ZUY4</accession>
<dbReference type="Pfam" id="PF00072">
    <property type="entry name" value="Response_reg"/>
    <property type="match status" value="1"/>
</dbReference>
<keyword evidence="10" id="KW-1185">Reference proteome</keyword>
<name>A0ABW7ZUY4_9ACTN</name>
<keyword evidence="4" id="KW-0804">Transcription</keyword>
<dbReference type="RefSeq" id="WP_219601784.1">
    <property type="nucleotide sequence ID" value="NZ_JBITMB010000001.1"/>
</dbReference>
<dbReference type="InterPro" id="IPR039420">
    <property type="entry name" value="WalR-like"/>
</dbReference>
<sequence>MVERPRALVIEDAAEVRRLLCEVLRMAGFDVAEAATGAGGLDMVAESRPDLVTLDLMLPDMDGIEVCRRLRGMTSAYVIMLSGRTEEADRLIGLEVGADDYMTKPFSPRELRARVAAMFRRPRRFELRGTGDRPRLLTFGDLVVDEESREVHLAGRPVPLTRIEFDLLVLLASNPRRVWARETLTRMIWHTDWPGNAHVIDVHVANLRRKLGDDARSGHWVRTVHGVGYRFGG</sequence>
<dbReference type="PANTHER" id="PTHR48111">
    <property type="entry name" value="REGULATOR OF RPOS"/>
    <property type="match status" value="1"/>
</dbReference>
<dbReference type="PROSITE" id="PS51755">
    <property type="entry name" value="OMPR_PHOB"/>
    <property type="match status" value="1"/>
</dbReference>
<reference evidence="9 10" key="1">
    <citation type="submission" date="2024-10" db="EMBL/GenBank/DDBJ databases">
        <title>The Natural Products Discovery Center: Release of the First 8490 Sequenced Strains for Exploring Actinobacteria Biosynthetic Diversity.</title>
        <authorList>
            <person name="Kalkreuter E."/>
            <person name="Kautsar S.A."/>
            <person name="Yang D."/>
            <person name="Bader C.D."/>
            <person name="Teijaro C.N."/>
            <person name="Fluegel L."/>
            <person name="Davis C.M."/>
            <person name="Simpson J.R."/>
            <person name="Lauterbach L."/>
            <person name="Steele A.D."/>
            <person name="Gui C."/>
            <person name="Meng S."/>
            <person name="Li G."/>
            <person name="Viehrig K."/>
            <person name="Ye F."/>
            <person name="Su P."/>
            <person name="Kiefer A.F."/>
            <person name="Nichols A."/>
            <person name="Cepeda A.J."/>
            <person name="Yan W."/>
            <person name="Fan B."/>
            <person name="Jiang Y."/>
            <person name="Adhikari A."/>
            <person name="Zheng C.-J."/>
            <person name="Schuster L."/>
            <person name="Cowan T.M."/>
            <person name="Smanski M.J."/>
            <person name="Chevrette M.G."/>
            <person name="De Carvalho L.P.S."/>
            <person name="Shen B."/>
        </authorList>
    </citation>
    <scope>NUCLEOTIDE SEQUENCE [LARGE SCALE GENOMIC DNA]</scope>
    <source>
        <strain evidence="9 10">NPDC049503</strain>
    </source>
</reference>
<dbReference type="PROSITE" id="PS50110">
    <property type="entry name" value="RESPONSE_REGULATORY"/>
    <property type="match status" value="1"/>
</dbReference>
<evidence type="ECO:0000313" key="10">
    <source>
        <dbReference type="Proteomes" id="UP001612928"/>
    </source>
</evidence>
<evidence type="ECO:0000256" key="5">
    <source>
        <dbReference type="PROSITE-ProRule" id="PRU00169"/>
    </source>
</evidence>
<dbReference type="CDD" id="cd17574">
    <property type="entry name" value="REC_OmpR"/>
    <property type="match status" value="1"/>
</dbReference>
<dbReference type="Pfam" id="PF00486">
    <property type="entry name" value="Trans_reg_C"/>
    <property type="match status" value="1"/>
</dbReference>
<proteinExistence type="predicted"/>
<evidence type="ECO:0000313" key="9">
    <source>
        <dbReference type="EMBL" id="MFI7438361.1"/>
    </source>
</evidence>
<dbReference type="SMART" id="SM00448">
    <property type="entry name" value="REC"/>
    <property type="match status" value="1"/>
</dbReference>
<dbReference type="EMBL" id="JBITMB010000001">
    <property type="protein sequence ID" value="MFI7438361.1"/>
    <property type="molecule type" value="Genomic_DNA"/>
</dbReference>
<dbReference type="Proteomes" id="UP001612928">
    <property type="component" value="Unassembled WGS sequence"/>
</dbReference>
<keyword evidence="3 6" id="KW-0238">DNA-binding</keyword>
<comment type="caution">
    <text evidence="9">The sequence shown here is derived from an EMBL/GenBank/DDBJ whole genome shotgun (WGS) entry which is preliminary data.</text>
</comment>